<gene>
    <name evidence="2" type="ORF">EI983_00260</name>
</gene>
<evidence type="ECO:0000313" key="2">
    <source>
        <dbReference type="EMBL" id="QGX96786.1"/>
    </source>
</evidence>
<dbReference type="Pfam" id="PF08241">
    <property type="entry name" value="Methyltransf_11"/>
    <property type="match status" value="1"/>
</dbReference>
<keyword evidence="2" id="KW-0808">Transferase</keyword>
<dbReference type="SUPFAM" id="SSF53335">
    <property type="entry name" value="S-adenosyl-L-methionine-dependent methyltransferases"/>
    <property type="match status" value="1"/>
</dbReference>
<organism evidence="2 3">
    <name type="scientific">Roseovarius faecimaris</name>
    <dbReference type="NCBI Taxonomy" id="2494550"/>
    <lineage>
        <taxon>Bacteria</taxon>
        <taxon>Pseudomonadati</taxon>
        <taxon>Pseudomonadota</taxon>
        <taxon>Alphaproteobacteria</taxon>
        <taxon>Rhodobacterales</taxon>
        <taxon>Roseobacteraceae</taxon>
        <taxon>Roseovarius</taxon>
    </lineage>
</organism>
<evidence type="ECO:0000259" key="1">
    <source>
        <dbReference type="Pfam" id="PF08241"/>
    </source>
</evidence>
<evidence type="ECO:0000313" key="3">
    <source>
        <dbReference type="Proteomes" id="UP000428330"/>
    </source>
</evidence>
<proteinExistence type="predicted"/>
<dbReference type="KEGG" id="rom:EI983_00260"/>
<dbReference type="EMBL" id="CP034347">
    <property type="protein sequence ID" value="QGX96786.1"/>
    <property type="molecule type" value="Genomic_DNA"/>
</dbReference>
<accession>A0A6I6INM9</accession>
<feature type="domain" description="Methyltransferase type 11" evidence="1">
    <location>
        <begin position="60"/>
        <end position="164"/>
    </location>
</feature>
<dbReference type="InterPro" id="IPR029063">
    <property type="entry name" value="SAM-dependent_MTases_sf"/>
</dbReference>
<dbReference type="RefSeq" id="WP_157705223.1">
    <property type="nucleotide sequence ID" value="NZ_CP034347.1"/>
</dbReference>
<dbReference type="GO" id="GO:0008757">
    <property type="term" value="F:S-adenosylmethionine-dependent methyltransferase activity"/>
    <property type="evidence" value="ECO:0007669"/>
    <property type="project" value="InterPro"/>
</dbReference>
<dbReference type="AlphaFoldDB" id="A0A6I6INM9"/>
<dbReference type="Proteomes" id="UP000428330">
    <property type="component" value="Plasmid pMME07001"/>
</dbReference>
<name>A0A6I6INM9_9RHOB</name>
<keyword evidence="2" id="KW-0489">Methyltransferase</keyword>
<dbReference type="GO" id="GO:0032259">
    <property type="term" value="P:methylation"/>
    <property type="evidence" value="ECO:0007669"/>
    <property type="project" value="UniProtKB-KW"/>
</dbReference>
<dbReference type="InterPro" id="IPR013216">
    <property type="entry name" value="Methyltransf_11"/>
</dbReference>
<keyword evidence="3" id="KW-1185">Reference proteome</keyword>
<keyword evidence="2" id="KW-0614">Plasmid</keyword>
<sequence length="252" mass="27801">MTDKPDQSALEAEILDTRDTRPGAGNRRAYVGPPTQYDFMGATQFNLLTGLGLREEHHVVDIGCGSLRAGRYLMQYLLPGRYTGIDPNSWLWQEAIDKEIGADLIALKAPRLLDEADFRMTGVADDSADYIVAQSIYSHTGADLFTLSVAAAARCLSPTGQFLFTAILPDDAGVDRMPRGPAHEGWLYPGCLSFAEADVSAVCSAAGLHVQRLAWYHPRQTWFRAIRDPALRMTEEMFATLGTGKPLFDKRF</sequence>
<reference evidence="2 3" key="1">
    <citation type="submission" date="2018-12" db="EMBL/GenBank/DDBJ databases">
        <title>Complete genome sequence of Roseovarius sp. MME-070.</title>
        <authorList>
            <person name="Nam Y.-D."/>
            <person name="Kang J."/>
            <person name="Chung W.-H."/>
            <person name="Park Y.S."/>
        </authorList>
    </citation>
    <scope>NUCLEOTIDE SEQUENCE [LARGE SCALE GENOMIC DNA]</scope>
    <source>
        <strain evidence="2 3">MME-070</strain>
        <plasmid evidence="3">pmme07001</plasmid>
    </source>
</reference>
<protein>
    <submittedName>
        <fullName evidence="2">Class I SAM-dependent methyltransferase</fullName>
    </submittedName>
</protein>
<dbReference type="Gene3D" id="3.40.50.150">
    <property type="entry name" value="Vaccinia Virus protein VP39"/>
    <property type="match status" value="1"/>
</dbReference>
<geneLocation type="plasmid" evidence="3">
    <name>pmme07001</name>
</geneLocation>
<dbReference type="OrthoDB" id="1853779at2"/>